<protein>
    <recommendedName>
        <fullName evidence="2">Integrase catalytic domain-containing protein</fullName>
    </recommendedName>
</protein>
<comment type="caution">
    <text evidence="3">The sequence shown here is derived from an EMBL/GenBank/DDBJ whole genome shotgun (WGS) entry which is preliminary data.</text>
</comment>
<dbReference type="InterPro" id="IPR005312">
    <property type="entry name" value="DUF1759"/>
</dbReference>
<dbReference type="InterPro" id="IPR040676">
    <property type="entry name" value="DUF5641"/>
</dbReference>
<dbReference type="Proteomes" id="UP000580250">
    <property type="component" value="Unassembled WGS sequence"/>
</dbReference>
<dbReference type="Gene3D" id="3.10.10.10">
    <property type="entry name" value="HIV Type 1 Reverse Transcriptase, subunit A, domain 1"/>
    <property type="match status" value="1"/>
</dbReference>
<organism evidence="3 4">
    <name type="scientific">Meloidogyne enterolobii</name>
    <name type="common">Root-knot nematode worm</name>
    <name type="synonym">Meloidogyne mayaguensis</name>
    <dbReference type="NCBI Taxonomy" id="390850"/>
    <lineage>
        <taxon>Eukaryota</taxon>
        <taxon>Metazoa</taxon>
        <taxon>Ecdysozoa</taxon>
        <taxon>Nematoda</taxon>
        <taxon>Chromadorea</taxon>
        <taxon>Rhabditida</taxon>
        <taxon>Tylenchina</taxon>
        <taxon>Tylenchomorpha</taxon>
        <taxon>Tylenchoidea</taxon>
        <taxon>Meloidogynidae</taxon>
        <taxon>Meloidogyninae</taxon>
        <taxon>Meloidogyne</taxon>
    </lineage>
</organism>
<dbReference type="GO" id="GO:0015074">
    <property type="term" value="P:DNA integration"/>
    <property type="evidence" value="ECO:0007669"/>
    <property type="project" value="InterPro"/>
</dbReference>
<evidence type="ECO:0000259" key="2">
    <source>
        <dbReference type="PROSITE" id="PS50994"/>
    </source>
</evidence>
<feature type="region of interest" description="Disordered" evidence="1">
    <location>
        <begin position="318"/>
        <end position="337"/>
    </location>
</feature>
<dbReference type="InterPro" id="IPR008737">
    <property type="entry name" value="DUF1758"/>
</dbReference>
<dbReference type="InterPro" id="IPR043128">
    <property type="entry name" value="Rev_trsase/Diguanyl_cyclase"/>
</dbReference>
<dbReference type="Pfam" id="PF17921">
    <property type="entry name" value="Integrase_H2C2"/>
    <property type="match status" value="1"/>
</dbReference>
<dbReference type="Pfam" id="PF05585">
    <property type="entry name" value="DUF1758"/>
    <property type="match status" value="1"/>
</dbReference>
<dbReference type="EMBL" id="CAJEWN010002505">
    <property type="protein sequence ID" value="CAD2204021.1"/>
    <property type="molecule type" value="Genomic_DNA"/>
</dbReference>
<dbReference type="Gene3D" id="3.30.70.270">
    <property type="match status" value="1"/>
</dbReference>
<dbReference type="InterPro" id="IPR008042">
    <property type="entry name" value="Retrotrans_Pao"/>
</dbReference>
<gene>
    <name evidence="3" type="ORF">MENT_LOCUS57734</name>
</gene>
<evidence type="ECO:0000256" key="1">
    <source>
        <dbReference type="SAM" id="MobiDB-lite"/>
    </source>
</evidence>
<dbReference type="SUPFAM" id="SSF53098">
    <property type="entry name" value="Ribonuclease H-like"/>
    <property type="match status" value="1"/>
</dbReference>
<dbReference type="PANTHER" id="PTHR47331:SF1">
    <property type="entry name" value="GAG-LIKE PROTEIN"/>
    <property type="match status" value="1"/>
</dbReference>
<dbReference type="Pfam" id="PF18701">
    <property type="entry name" value="DUF5641"/>
    <property type="match status" value="1"/>
</dbReference>
<dbReference type="OrthoDB" id="8033604at2759"/>
<dbReference type="InterPro" id="IPR036397">
    <property type="entry name" value="RNaseH_sf"/>
</dbReference>
<dbReference type="GO" id="GO:0042575">
    <property type="term" value="C:DNA polymerase complex"/>
    <property type="evidence" value="ECO:0007669"/>
    <property type="project" value="UniProtKB-ARBA"/>
</dbReference>
<dbReference type="Pfam" id="PF05380">
    <property type="entry name" value="Peptidase_A17"/>
    <property type="match status" value="1"/>
</dbReference>
<dbReference type="InterPro" id="IPR043502">
    <property type="entry name" value="DNA/RNA_pol_sf"/>
</dbReference>
<dbReference type="Pfam" id="PF03564">
    <property type="entry name" value="DUF1759"/>
    <property type="match status" value="1"/>
</dbReference>
<proteinExistence type="predicted"/>
<dbReference type="PROSITE" id="PS50994">
    <property type="entry name" value="INTEGRASE"/>
    <property type="match status" value="1"/>
</dbReference>
<evidence type="ECO:0000313" key="3">
    <source>
        <dbReference type="EMBL" id="CAD2204021.1"/>
    </source>
</evidence>
<dbReference type="InterPro" id="IPR012337">
    <property type="entry name" value="RNaseH-like_sf"/>
</dbReference>
<dbReference type="PANTHER" id="PTHR47331">
    <property type="entry name" value="PHD-TYPE DOMAIN-CONTAINING PROTEIN"/>
    <property type="match status" value="1"/>
</dbReference>
<feature type="domain" description="Integrase catalytic" evidence="2">
    <location>
        <begin position="1568"/>
        <end position="1762"/>
    </location>
</feature>
<dbReference type="Gene3D" id="3.30.420.10">
    <property type="entry name" value="Ribonuclease H-like superfamily/Ribonuclease H"/>
    <property type="match status" value="1"/>
</dbReference>
<dbReference type="InterPro" id="IPR001584">
    <property type="entry name" value="Integrase_cat-core"/>
</dbReference>
<sequence length="1939" mass="219662">MSAGYRTEIITLLEDADTLLAAPKTFNVPLKGPTQSNAQFYDAIQASLADLNLEFQNLCEIADDLSHAHTNWMSLRSNMTGPERLADNSIYDQFYAQHPYIETLNKVKQYKRKLRSSQRLLEGALPSSSTQSSSHAHIPRMNLPSFSGKSADFLSFWNQFSAAIGNISSLSDAVKLSYLKSCLSGPALCLIEALPLTDDSYGQAIHLLENKFNNKEEIVRSLYQAIRNLPNVRRGEYFNQDFATLTDNLEAILIQFKQHNSDSNIPSILMDIESKLPNFVLEEIYKNKEQLAGHWTTEDLKECLKNIRKRREEINSIHPSRPTTLRPNVQQSPPNRMETPVSNRFSLPFNRQLQTRNLQPSPPLNFSAVANQQISKNPGFRHPCLFCNDPRHITTYCEKFQDYNSRISRLNELKLCSRCLKPNHNYRNCPNPSQCKNCNKTHPRPLCGQILAKNNPNTNTRKNQIPAANYTSRNFYINNALQQKQTRVYENNQQINANEQYINRSRPQSLIPSTSTVITPNHQNQDFSLLPQNTNIESRNAAEFSAHTLQKTATNSISTLASIAYPVLLKCVLGKIFNPNDPSKQIIVPCLLDDGSTNSYILSAAAEALKLPLEPINIQIGVFNQQKCAQSPAFATKIGIQLVNGRTLTVSTTTLNFLTHPLPVANISPHQLSPDSIPAELLIQWKSPIVLLGSDVYYDIEPTPVAKLPNGYRLVHTLLGPLIAGKSEINSPNRLSNTIYRTHSYFTQICEELTDKNCDRQINDLFSLENIGITPPNPATENNDDTVHKAFLKTIKMVNKRYQVALPFKSDPKQISLSSNFGLAWGRLRSTLNSLNKNPENLTKYNAIIKEQLDLGIIEPVKNIKEFSPPLHYLPHQPVIRLDKNKMRIVYDGSARESKNSPSLNDTLYPGPLLMNELIGVLLRFRLPKIVVVCDIAKAFLQIEVSPTHRDATRFLWVLDINKPFSSQNIQCYRFCRVSFGLTCSPYLLAATITHHLHQNLSPLSKEIGQNIYVDNILFSAQKTSEAQEKCLKAIEIFDAASMPLREFSSNEINAINHLPDSYRLTGSKQKFLGIPWETDLDEISLALNPLPEQPLTKRKVLAFFASHFDPLGLIGPLLLPTKIFMQSLWNITPSLGWDTELPTEAVKEWTKLNKNWNASSIKIPRRNFSFDPTNITFQLHAFSDASQIAFATAIYLRTTNLTKNEVETSLLFSKIKVKPKAKAKNSPYTIPRLELLGTLIATRALNFVQKHLSPSIKLEEKYFLWTDSSTVINWLNNTETINDIFVNNRISEIRSTNNLIVQHVIGKENPADLATRGEMDINAFQNNHLWWYGPSWLTSSDWPEHPQVKKFSSEIFKNKIEKLPPTAPLEIYSFSNAITIEEPVFPIFRFSRLPHLLRITAYALRFIAKTKNTPLTLYANSDVFRSSSRTISPKEINASLSILLKLEQERMPPDDSACLSLGIFKGNDLLLRCKGRMSNSCLPNSTKFPIYLPPHSELTKLIVCETHLLGQHTSPLQTLALIRRNYWIPSGRRTVTHILHNNCFTCRRYTAKPFDLPNFPPLPAERVNPAPPFTFVGLDFCGPIYVHTCSEFSAKSADARRNKKKSEQTKIWIAVFVCLVTRAIVLDIDPDLTTQSFFESLRRFLANHDPKTIFCDNAPTFNHTKKVLNLHAAKSDPKFSAIKFKFRCPMAAWKGGFYERIMAIIKHHLKRTLSKGIYPKINSLNSVRTCLTEITTIINSRPITFDSSNPADPRPLCPINFLQPLREIKPLPFPNTDALEDPTYNPLPPSDPSHLLNLWSKLSTASKLFWKYWKEDYLTSLRERYQKITPKNQKTPMIGDLVLISEDFLPQSRWVTGIILQISNNTLGQPDKAKVRIISPSGKGRVFERSIGHLCPLETQKESEERMCEPAANTNVGETAANTKESKKPSTLCIKQIS</sequence>
<evidence type="ECO:0000313" key="4">
    <source>
        <dbReference type="Proteomes" id="UP000580250"/>
    </source>
</evidence>
<reference evidence="3 4" key="1">
    <citation type="submission" date="2020-08" db="EMBL/GenBank/DDBJ databases">
        <authorList>
            <person name="Koutsovoulos G."/>
            <person name="Danchin GJ E."/>
        </authorList>
    </citation>
    <scope>NUCLEOTIDE SEQUENCE [LARGE SCALE GENOMIC DNA]</scope>
</reference>
<accession>A0A6V7XXQ7</accession>
<dbReference type="GO" id="GO:0003676">
    <property type="term" value="F:nucleic acid binding"/>
    <property type="evidence" value="ECO:0007669"/>
    <property type="project" value="InterPro"/>
</dbReference>
<dbReference type="InterPro" id="IPR041588">
    <property type="entry name" value="Integrase_H2C2"/>
</dbReference>
<dbReference type="SUPFAM" id="SSF56672">
    <property type="entry name" value="DNA/RNA polymerases"/>
    <property type="match status" value="1"/>
</dbReference>
<name>A0A6V7XXQ7_MELEN</name>